<name>A0A917P6M0_9DEIO</name>
<evidence type="ECO:0000313" key="2">
    <source>
        <dbReference type="EMBL" id="GGJ63974.1"/>
    </source>
</evidence>
<comment type="caution">
    <text evidence="2">The sequence shown here is derived from an EMBL/GenBank/DDBJ whole genome shotgun (WGS) entry which is preliminary data.</text>
</comment>
<dbReference type="Proteomes" id="UP000635726">
    <property type="component" value="Unassembled WGS sequence"/>
</dbReference>
<evidence type="ECO:0000313" key="3">
    <source>
        <dbReference type="Proteomes" id="UP000635726"/>
    </source>
</evidence>
<feature type="signal peptide" evidence="1">
    <location>
        <begin position="1"/>
        <end position="32"/>
    </location>
</feature>
<sequence>MLTRHAAPPAPRPLRRARLGLALLALSCGALASAVPAVVATFRAQFDRVDVEGHLLLRVNQTVIPVDLYGVTLKIGADGVLGRMLPSSSSLDVQVVEKGSVPKVILLRGKTNVADDLVRNGYATRP</sequence>
<dbReference type="EMBL" id="BMOE01000001">
    <property type="protein sequence ID" value="GGJ63974.1"/>
    <property type="molecule type" value="Genomic_DNA"/>
</dbReference>
<dbReference type="RefSeq" id="WP_188960599.1">
    <property type="nucleotide sequence ID" value="NZ_BMOE01000001.1"/>
</dbReference>
<proteinExistence type="predicted"/>
<reference evidence="2" key="2">
    <citation type="submission" date="2020-09" db="EMBL/GenBank/DDBJ databases">
        <authorList>
            <person name="Sun Q."/>
            <person name="Ohkuma M."/>
        </authorList>
    </citation>
    <scope>NUCLEOTIDE SEQUENCE</scope>
    <source>
        <strain evidence="2">JCM 14371</strain>
    </source>
</reference>
<feature type="chain" id="PRO_5037794078" evidence="1">
    <location>
        <begin position="33"/>
        <end position="126"/>
    </location>
</feature>
<gene>
    <name evidence="2" type="ORF">GCM10008939_04750</name>
</gene>
<evidence type="ECO:0000256" key="1">
    <source>
        <dbReference type="SAM" id="SignalP"/>
    </source>
</evidence>
<keyword evidence="1" id="KW-0732">Signal</keyword>
<keyword evidence="3" id="KW-1185">Reference proteome</keyword>
<accession>A0A917P6M0</accession>
<organism evidence="2 3">
    <name type="scientific">Deinococcus aquiradiocola</name>
    <dbReference type="NCBI Taxonomy" id="393059"/>
    <lineage>
        <taxon>Bacteria</taxon>
        <taxon>Thermotogati</taxon>
        <taxon>Deinococcota</taxon>
        <taxon>Deinococci</taxon>
        <taxon>Deinococcales</taxon>
        <taxon>Deinococcaceae</taxon>
        <taxon>Deinococcus</taxon>
    </lineage>
</organism>
<reference evidence="2" key="1">
    <citation type="journal article" date="2014" name="Int. J. Syst. Evol. Microbiol.">
        <title>Complete genome sequence of Corynebacterium casei LMG S-19264T (=DSM 44701T), isolated from a smear-ripened cheese.</title>
        <authorList>
            <consortium name="US DOE Joint Genome Institute (JGI-PGF)"/>
            <person name="Walter F."/>
            <person name="Albersmeier A."/>
            <person name="Kalinowski J."/>
            <person name="Ruckert C."/>
        </authorList>
    </citation>
    <scope>NUCLEOTIDE SEQUENCE</scope>
    <source>
        <strain evidence="2">JCM 14371</strain>
    </source>
</reference>
<protein>
    <submittedName>
        <fullName evidence="2">Uncharacterized protein</fullName>
    </submittedName>
</protein>
<dbReference type="AlphaFoldDB" id="A0A917P6M0"/>